<keyword evidence="3" id="KW-0805">Transcription regulation</keyword>
<dbReference type="PANTHER" id="PTHR31944">
    <property type="entry name" value="HEME-RESPONSIVE ZINC FINGER TRANSCRIPTION FACTOR HAP1"/>
    <property type="match status" value="1"/>
</dbReference>
<evidence type="ECO:0000256" key="6">
    <source>
        <dbReference type="ARBA" id="ARBA00023242"/>
    </source>
</evidence>
<dbReference type="GO" id="GO:0000978">
    <property type="term" value="F:RNA polymerase II cis-regulatory region sequence-specific DNA binding"/>
    <property type="evidence" value="ECO:0007669"/>
    <property type="project" value="TreeGrafter"/>
</dbReference>
<dbReference type="EMBL" id="JABWAB010000003">
    <property type="protein sequence ID" value="KAF6057646.1"/>
    <property type="molecule type" value="Genomic_DNA"/>
</dbReference>
<dbReference type="Proteomes" id="UP000590412">
    <property type="component" value="Unassembled WGS sequence"/>
</dbReference>
<protein>
    <recommendedName>
        <fullName evidence="8">Zn(2)-C6 fungal-type domain-containing protein</fullName>
    </recommendedName>
</protein>
<comment type="caution">
    <text evidence="9">The sequence shown here is derived from an EMBL/GenBank/DDBJ whole genome shotgun (WGS) entry which is preliminary data.</text>
</comment>
<evidence type="ECO:0000256" key="5">
    <source>
        <dbReference type="ARBA" id="ARBA00023163"/>
    </source>
</evidence>
<gene>
    <name evidence="9" type="ORF">FOB60_002201</name>
</gene>
<dbReference type="InterPro" id="IPR036864">
    <property type="entry name" value="Zn2-C6_fun-type_DNA-bd_sf"/>
</dbReference>
<dbReference type="InterPro" id="IPR051430">
    <property type="entry name" value="Fungal_TF_Env_Response"/>
</dbReference>
<proteinExistence type="predicted"/>
<evidence type="ECO:0000256" key="4">
    <source>
        <dbReference type="ARBA" id="ARBA00023125"/>
    </source>
</evidence>
<dbReference type="PROSITE" id="PS00463">
    <property type="entry name" value="ZN2_CY6_FUNGAL_1"/>
    <property type="match status" value="1"/>
</dbReference>
<keyword evidence="2" id="KW-0862">Zinc</keyword>
<evidence type="ECO:0000313" key="9">
    <source>
        <dbReference type="EMBL" id="KAF6057646.1"/>
    </source>
</evidence>
<reference evidence="9" key="1">
    <citation type="submission" date="2020-03" db="EMBL/GenBank/DDBJ databases">
        <title>FDA dAtabase for Regulatory Grade micrObial Sequences (FDA-ARGOS): Supporting development and validation of Infectious Disease Dx tests.</title>
        <authorList>
            <person name="Campos J."/>
            <person name="Goldberg B."/>
            <person name="Tallon L."/>
            <person name="Sadzewicz L."/>
            <person name="Vavikolanu K."/>
            <person name="Mehta A."/>
            <person name="Aluvathingal J."/>
            <person name="Nadendla S."/>
            <person name="Nandy P."/>
            <person name="Geyer C."/>
            <person name="Yan Y."/>
            <person name="Sichtig H."/>
        </authorList>
    </citation>
    <scope>NUCLEOTIDE SEQUENCE [LARGE SCALE GENOMIC DNA]</scope>
    <source>
        <strain evidence="9">FDAARGOS_652</strain>
    </source>
</reference>
<dbReference type="InterPro" id="IPR001138">
    <property type="entry name" value="Zn2Cys6_DnaBD"/>
</dbReference>
<dbReference type="Gene3D" id="4.10.240.10">
    <property type="entry name" value="Zn(2)-C6 fungal-type DNA-binding domain"/>
    <property type="match status" value="1"/>
</dbReference>
<evidence type="ECO:0000256" key="2">
    <source>
        <dbReference type="ARBA" id="ARBA00022833"/>
    </source>
</evidence>
<dbReference type="GO" id="GO:0005634">
    <property type="term" value="C:nucleus"/>
    <property type="evidence" value="ECO:0007669"/>
    <property type="project" value="TreeGrafter"/>
</dbReference>
<dbReference type="GO" id="GO:0008270">
    <property type="term" value="F:zinc ion binding"/>
    <property type="evidence" value="ECO:0007669"/>
    <property type="project" value="InterPro"/>
</dbReference>
<dbReference type="SUPFAM" id="SSF57701">
    <property type="entry name" value="Zn2/Cys6 DNA-binding domain"/>
    <property type="match status" value="1"/>
</dbReference>
<evidence type="ECO:0000313" key="10">
    <source>
        <dbReference type="Proteomes" id="UP000590412"/>
    </source>
</evidence>
<evidence type="ECO:0000256" key="7">
    <source>
        <dbReference type="SAM" id="MobiDB-lite"/>
    </source>
</evidence>
<accession>A0A8X7NR67</accession>
<dbReference type="GO" id="GO:0001228">
    <property type="term" value="F:DNA-binding transcription activator activity, RNA polymerase II-specific"/>
    <property type="evidence" value="ECO:0007669"/>
    <property type="project" value="TreeGrafter"/>
</dbReference>
<dbReference type="AlphaFoldDB" id="A0A8X7NR67"/>
<dbReference type="SMART" id="SM00066">
    <property type="entry name" value="GAL4"/>
    <property type="match status" value="1"/>
</dbReference>
<keyword evidence="5" id="KW-0804">Transcription</keyword>
<keyword evidence="4" id="KW-0238">DNA-binding</keyword>
<feature type="compositionally biased region" description="Polar residues" evidence="7">
    <location>
        <begin position="8"/>
        <end position="29"/>
    </location>
</feature>
<dbReference type="PANTHER" id="PTHR31944:SF131">
    <property type="entry name" value="HEME-RESPONSIVE ZINC FINGER TRANSCRIPTION FACTOR HAP1"/>
    <property type="match status" value="1"/>
</dbReference>
<organism evidence="9 10">
    <name type="scientific">Candida parapsilosis</name>
    <name type="common">Yeast</name>
    <dbReference type="NCBI Taxonomy" id="5480"/>
    <lineage>
        <taxon>Eukaryota</taxon>
        <taxon>Fungi</taxon>
        <taxon>Dikarya</taxon>
        <taxon>Ascomycota</taxon>
        <taxon>Saccharomycotina</taxon>
        <taxon>Pichiomycetes</taxon>
        <taxon>Debaryomycetaceae</taxon>
        <taxon>Candida/Lodderomyces clade</taxon>
        <taxon>Candida</taxon>
    </lineage>
</organism>
<dbReference type="PROSITE" id="PS50048">
    <property type="entry name" value="ZN2_CY6_FUNGAL_2"/>
    <property type="match status" value="1"/>
</dbReference>
<evidence type="ECO:0000256" key="1">
    <source>
        <dbReference type="ARBA" id="ARBA00022723"/>
    </source>
</evidence>
<feature type="domain" description="Zn(2)-C6 fungal-type" evidence="8">
    <location>
        <begin position="120"/>
        <end position="151"/>
    </location>
</feature>
<feature type="region of interest" description="Disordered" evidence="7">
    <location>
        <begin position="1"/>
        <end position="119"/>
    </location>
</feature>
<keyword evidence="1" id="KW-0479">Metal-binding</keyword>
<keyword evidence="6" id="KW-0539">Nucleus</keyword>
<feature type="compositionally biased region" description="Polar residues" evidence="7">
    <location>
        <begin position="37"/>
        <end position="75"/>
    </location>
</feature>
<evidence type="ECO:0000256" key="3">
    <source>
        <dbReference type="ARBA" id="ARBA00023015"/>
    </source>
</evidence>
<evidence type="ECO:0000259" key="8">
    <source>
        <dbReference type="PROSITE" id="PS50048"/>
    </source>
</evidence>
<name>A0A8X7NR67_CANPA</name>
<sequence>MDIRTIMDDSSQQPQTSTRESSATTSNNVEHSERHVPSNQNTSLANSAALQSPQPDPPSSNANDKTSNEGSTESPSPMPMSHYPNTQHRHFNIDETSNSYISDHDPHNPNKPKRQRRSYSCGPCKMLKIKCDLQIPCTSCKKFKRVNRCLLQPPQPPSQEELSKIKERKKRTMHKRLKTSNDIVHAFNDNQNSIPSLLSSIQSSKILMEQQSRSYLDQGVQQQSQRQGGSENFTLAHIRQSHFSNLQPETNNGMSHHPISHITSNFDVETRPSVENKQPQGDLIETLLAKDYQKNIELSMVDVKRIKRLLPSKFEAIEHIYQLYLNTINSVFLDIQDHDEIMRVGRAVYEKLVSIDDDNVKNLSKSVEFNVVELRNLSLVFLILASGFVFERQENIPCNFLFDLRTVYKHDLIQDWVKIAKFIKLKLLSYESLTDLIYLMDWYFIIKNLYTYDNVIIENYLEFNNLLNYLVLNNDFVALIEDVNAEVQGPEDSPQPPSSEVRKRSYPRTREFRLLGKYWIQIRMIELEFTFFQYKGSMLVSNQLKNSIVPHADVLNSMYGPKGAFANSPLTRHQIAIWSLYYTRSGQSTSIRRIVKDYLSLYSNASILLRDDLKRVEEKFCDVVEGVSEPQVTKTDVETLLKNQQILLLFVRWLSFIRIESSYFPSLRYSSFLTTMMNLNNHFNLLDKFYKGKGAGDNLVDFILENFSLHFIKAFLQCLTYQSLFLIFLKYVLLQKTRENNVTYKIRLDKVYRETLESFQMTLNKFIVSPAMKGYYTYIPVFRVNVDFLIDANHVLNEEPTTVQRQSDGNSQNHKPPFEFKDLTDLLYHLKNECDSEHWKYITDVYFGSRDNFFRYVEKVWDLFQFLLSNAATPGEGPGAQLTRDMVITNTLKFNDAFVDQHKDKLMGLVFDLNDVEEYIKLNVEPNIDD</sequence>